<evidence type="ECO:0000313" key="1">
    <source>
        <dbReference type="EMBL" id="KAL2282879.1"/>
    </source>
</evidence>
<accession>A0ABR4EKA7</accession>
<keyword evidence="2" id="KW-1185">Reference proteome</keyword>
<sequence length="225" mass="24195">MAGYLREAAAARLSLRVNLLKPSVNHPPSTPPSVHLLQLIQSIIVVVVATFHSWLFDSLTPLVYYSSALAGFSATNPFLTLPPAASHTPLPICLSVCLSVCLSDWIVVPGFQSLGSLGSPNIYNTLLSGSFSLVLFVNPSHTCLPYLPCACPFWLELPSRRRACPEPSSLSPGWSPTTNEGLSNHLKHCSQPWNCLVSRIHRRDIFLCVSASSAGTAGRPCGTDS</sequence>
<gene>
    <name evidence="1" type="ORF">FJTKL_10257</name>
</gene>
<reference evidence="1 2" key="1">
    <citation type="submission" date="2024-03" db="EMBL/GenBank/DDBJ databases">
        <title>A high-quality draft genome sequence of Diaporthe vaccinii, a causative agent of upright dieback and viscid rot disease in cranberry plants.</title>
        <authorList>
            <person name="Sarrasin M."/>
            <person name="Lang B.F."/>
            <person name="Burger G."/>
        </authorList>
    </citation>
    <scope>NUCLEOTIDE SEQUENCE [LARGE SCALE GENOMIC DNA]</scope>
    <source>
        <strain evidence="1 2">IS7</strain>
    </source>
</reference>
<dbReference type="Proteomes" id="UP001600888">
    <property type="component" value="Unassembled WGS sequence"/>
</dbReference>
<organism evidence="1 2">
    <name type="scientific">Diaporthe vaccinii</name>
    <dbReference type="NCBI Taxonomy" id="105482"/>
    <lineage>
        <taxon>Eukaryota</taxon>
        <taxon>Fungi</taxon>
        <taxon>Dikarya</taxon>
        <taxon>Ascomycota</taxon>
        <taxon>Pezizomycotina</taxon>
        <taxon>Sordariomycetes</taxon>
        <taxon>Sordariomycetidae</taxon>
        <taxon>Diaporthales</taxon>
        <taxon>Diaporthaceae</taxon>
        <taxon>Diaporthe</taxon>
        <taxon>Diaporthe eres species complex</taxon>
    </lineage>
</organism>
<comment type="caution">
    <text evidence="1">The sequence shown here is derived from an EMBL/GenBank/DDBJ whole genome shotgun (WGS) entry which is preliminary data.</text>
</comment>
<proteinExistence type="predicted"/>
<evidence type="ECO:0000313" key="2">
    <source>
        <dbReference type="Proteomes" id="UP001600888"/>
    </source>
</evidence>
<name>A0ABR4EKA7_9PEZI</name>
<protein>
    <submittedName>
        <fullName evidence="1">Uncharacterized protein</fullName>
    </submittedName>
</protein>
<dbReference type="EMBL" id="JBAWTH010000046">
    <property type="protein sequence ID" value="KAL2282879.1"/>
    <property type="molecule type" value="Genomic_DNA"/>
</dbReference>